<keyword evidence="2 3" id="KW-0808">Transferase</keyword>
<dbReference type="PANTHER" id="PTHR11712:SF336">
    <property type="entry name" value="3-OXOACYL-[ACYL-CARRIER-PROTEIN] SYNTHASE, MITOCHONDRIAL"/>
    <property type="match status" value="1"/>
</dbReference>
<dbReference type="RefSeq" id="WP_146507379.1">
    <property type="nucleotide sequence ID" value="NZ_SIHI01000001.1"/>
</dbReference>
<dbReference type="EMBL" id="SIHI01000001">
    <property type="protein sequence ID" value="TWT57557.1"/>
    <property type="molecule type" value="Genomic_DNA"/>
</dbReference>
<dbReference type="Gene3D" id="3.40.47.10">
    <property type="match status" value="2"/>
</dbReference>
<comment type="similarity">
    <text evidence="1 3">Belongs to the thiolase-like superfamily. Beta-ketoacyl-ACP synthases family.</text>
</comment>
<sequence length="439" mass="46817">MSSQTKQRRVVVTGIGVVSPIGIGRENFWASLDASQSGIGMVESEDRHVAFHGVGGEIPEFNEKSLKKEYFTEKDQKKSIKVMCREVQMGAAAALMALRDSGIDMGSIDHSRIGVEYGANLMYYPPESLADACKKCNSTDGEFDYREWGGTGLGAMEPLWMLKYLPNMPACHIGIFTDSQGPNNSVTIDEASAGVAMTEALNILERGAAEVMIVGGTGTRLHPVKTLHARLLDELGYDESNISASCKPFDRNRNGQVVAESAGCLILEEEEHALARGATIYGRFLAGASSCVARPDGTADTRQAVTNSLNSAMRRGQVQPSDLGHVNAHGLGTVHDDQMEAASYREMFGDHGIPVTSMKGYFGNAGAGTGFLEIAASLVALNRGVIPQTLNCSEPDDSLGIQVVSGEHQSTENMLFANVNFTSLGQASTVILEATPSAS</sequence>
<comment type="caution">
    <text evidence="5">The sequence shown here is derived from an EMBL/GenBank/DDBJ whole genome shotgun (WGS) entry which is preliminary data.</text>
</comment>
<evidence type="ECO:0000313" key="6">
    <source>
        <dbReference type="Proteomes" id="UP000317243"/>
    </source>
</evidence>
<dbReference type="Pfam" id="PF00109">
    <property type="entry name" value="ketoacyl-synt"/>
    <property type="match status" value="1"/>
</dbReference>
<name>A0A5C5X391_9PLAN</name>
<evidence type="ECO:0000313" key="5">
    <source>
        <dbReference type="EMBL" id="TWT57557.1"/>
    </source>
</evidence>
<keyword evidence="5" id="KW-0012">Acyltransferase</keyword>
<dbReference type="EC" id="2.3.1.179" evidence="5"/>
<dbReference type="SMART" id="SM00825">
    <property type="entry name" value="PKS_KS"/>
    <property type="match status" value="1"/>
</dbReference>
<dbReference type="GO" id="GO:0004315">
    <property type="term" value="F:3-oxoacyl-[acyl-carrier-protein] synthase activity"/>
    <property type="evidence" value="ECO:0007669"/>
    <property type="project" value="UniProtKB-EC"/>
</dbReference>
<organism evidence="5 6">
    <name type="scientific">Thalassoglobus neptunius</name>
    <dbReference type="NCBI Taxonomy" id="1938619"/>
    <lineage>
        <taxon>Bacteria</taxon>
        <taxon>Pseudomonadati</taxon>
        <taxon>Planctomycetota</taxon>
        <taxon>Planctomycetia</taxon>
        <taxon>Planctomycetales</taxon>
        <taxon>Planctomycetaceae</taxon>
        <taxon>Thalassoglobus</taxon>
    </lineage>
</organism>
<dbReference type="AlphaFoldDB" id="A0A5C5X391"/>
<evidence type="ECO:0000259" key="4">
    <source>
        <dbReference type="PROSITE" id="PS52004"/>
    </source>
</evidence>
<proteinExistence type="inferred from homology"/>
<dbReference type="InterPro" id="IPR016039">
    <property type="entry name" value="Thiolase-like"/>
</dbReference>
<evidence type="ECO:0000256" key="2">
    <source>
        <dbReference type="ARBA" id="ARBA00022679"/>
    </source>
</evidence>
<gene>
    <name evidence="5" type="primary">fabF_2</name>
    <name evidence="5" type="ORF">KOR42_09180</name>
</gene>
<dbReference type="PROSITE" id="PS52004">
    <property type="entry name" value="KS3_2"/>
    <property type="match status" value="1"/>
</dbReference>
<dbReference type="GO" id="GO:0005829">
    <property type="term" value="C:cytosol"/>
    <property type="evidence" value="ECO:0007669"/>
    <property type="project" value="TreeGrafter"/>
</dbReference>
<feature type="domain" description="Ketosynthase family 3 (KS3)" evidence="4">
    <location>
        <begin position="7"/>
        <end position="435"/>
    </location>
</feature>
<keyword evidence="6" id="KW-1185">Reference proteome</keyword>
<dbReference type="GO" id="GO:0006633">
    <property type="term" value="P:fatty acid biosynthetic process"/>
    <property type="evidence" value="ECO:0007669"/>
    <property type="project" value="TreeGrafter"/>
</dbReference>
<evidence type="ECO:0000256" key="1">
    <source>
        <dbReference type="ARBA" id="ARBA00008467"/>
    </source>
</evidence>
<dbReference type="Pfam" id="PF02801">
    <property type="entry name" value="Ketoacyl-synt_C"/>
    <property type="match status" value="1"/>
</dbReference>
<dbReference type="InterPro" id="IPR014031">
    <property type="entry name" value="Ketoacyl_synth_C"/>
</dbReference>
<dbReference type="SUPFAM" id="SSF53901">
    <property type="entry name" value="Thiolase-like"/>
    <property type="match status" value="2"/>
</dbReference>
<dbReference type="InterPro" id="IPR020841">
    <property type="entry name" value="PKS_Beta-ketoAc_synthase_dom"/>
</dbReference>
<reference evidence="5 6" key="1">
    <citation type="submission" date="2019-02" db="EMBL/GenBank/DDBJ databases">
        <title>Deep-cultivation of Planctomycetes and their phenomic and genomic characterization uncovers novel biology.</title>
        <authorList>
            <person name="Wiegand S."/>
            <person name="Jogler M."/>
            <person name="Boedeker C."/>
            <person name="Pinto D."/>
            <person name="Vollmers J."/>
            <person name="Rivas-Marin E."/>
            <person name="Kohn T."/>
            <person name="Peeters S.H."/>
            <person name="Heuer A."/>
            <person name="Rast P."/>
            <person name="Oberbeckmann S."/>
            <person name="Bunk B."/>
            <person name="Jeske O."/>
            <person name="Meyerdierks A."/>
            <person name="Storesund J.E."/>
            <person name="Kallscheuer N."/>
            <person name="Luecker S."/>
            <person name="Lage O.M."/>
            <person name="Pohl T."/>
            <person name="Merkel B.J."/>
            <person name="Hornburger P."/>
            <person name="Mueller R.-W."/>
            <person name="Bruemmer F."/>
            <person name="Labrenz M."/>
            <person name="Spormann A.M."/>
            <person name="Op Den Camp H."/>
            <person name="Overmann J."/>
            <person name="Amann R."/>
            <person name="Jetten M.S.M."/>
            <person name="Mascher T."/>
            <person name="Medema M.H."/>
            <person name="Devos D.P."/>
            <person name="Kaster A.-K."/>
            <person name="Ovreas L."/>
            <person name="Rohde M."/>
            <person name="Galperin M.Y."/>
            <person name="Jogler C."/>
        </authorList>
    </citation>
    <scope>NUCLEOTIDE SEQUENCE [LARGE SCALE GENOMIC DNA]</scope>
    <source>
        <strain evidence="5 6">KOR42</strain>
    </source>
</reference>
<dbReference type="PANTHER" id="PTHR11712">
    <property type="entry name" value="POLYKETIDE SYNTHASE-RELATED"/>
    <property type="match status" value="1"/>
</dbReference>
<dbReference type="Proteomes" id="UP000317243">
    <property type="component" value="Unassembled WGS sequence"/>
</dbReference>
<dbReference type="OrthoDB" id="292158at2"/>
<dbReference type="InterPro" id="IPR014030">
    <property type="entry name" value="Ketoacyl_synth_N"/>
</dbReference>
<dbReference type="InterPro" id="IPR000794">
    <property type="entry name" value="Beta-ketoacyl_synthase"/>
</dbReference>
<accession>A0A5C5X391</accession>
<protein>
    <submittedName>
        <fullName evidence="5">3-oxoacyl-[acyl-carrier-protein] synthase 2</fullName>
        <ecNumber evidence="5">2.3.1.179</ecNumber>
    </submittedName>
</protein>
<evidence type="ECO:0000256" key="3">
    <source>
        <dbReference type="RuleBase" id="RU003694"/>
    </source>
</evidence>